<dbReference type="InterPro" id="IPR039697">
    <property type="entry name" value="Alcohol_dehydrogenase_Fe"/>
</dbReference>
<dbReference type="RefSeq" id="WP_155302499.1">
    <property type="nucleotide sequence ID" value="NZ_AP021875.1"/>
</dbReference>
<evidence type="ECO:0000313" key="5">
    <source>
        <dbReference type="Proteomes" id="UP000427769"/>
    </source>
</evidence>
<protein>
    <submittedName>
        <fullName evidence="4">Alcohol dehydrogenase EutG</fullName>
    </submittedName>
</protein>
<dbReference type="PANTHER" id="PTHR11496">
    <property type="entry name" value="ALCOHOL DEHYDROGENASE"/>
    <property type="match status" value="1"/>
</dbReference>
<dbReference type="GO" id="GO:0004022">
    <property type="term" value="F:alcohol dehydrogenase (NAD+) activity"/>
    <property type="evidence" value="ECO:0007669"/>
    <property type="project" value="TreeGrafter"/>
</dbReference>
<reference evidence="4 5" key="1">
    <citation type="submission" date="2019-11" db="EMBL/GenBank/DDBJ databases">
        <title>Comparative genomics of hydrocarbon-degrading Desulfosarcina strains.</title>
        <authorList>
            <person name="Watanabe M."/>
            <person name="Kojima H."/>
            <person name="Fukui M."/>
        </authorList>
    </citation>
    <scope>NUCLEOTIDE SEQUENCE [LARGE SCALE GENOMIC DNA]</scope>
    <source>
        <strain evidence="4 5">PP31</strain>
    </source>
</reference>
<dbReference type="Proteomes" id="UP000427769">
    <property type="component" value="Chromosome"/>
</dbReference>
<evidence type="ECO:0000259" key="2">
    <source>
        <dbReference type="Pfam" id="PF00465"/>
    </source>
</evidence>
<dbReference type="KEGG" id="dwd:DSCW_08050"/>
<dbReference type="Gene3D" id="3.40.50.1970">
    <property type="match status" value="1"/>
</dbReference>
<dbReference type="SUPFAM" id="SSF56796">
    <property type="entry name" value="Dehydroquinate synthase-like"/>
    <property type="match status" value="1"/>
</dbReference>
<gene>
    <name evidence="4" type="ORF">DSCW_08050</name>
</gene>
<dbReference type="GO" id="GO:0046872">
    <property type="term" value="F:metal ion binding"/>
    <property type="evidence" value="ECO:0007669"/>
    <property type="project" value="InterPro"/>
</dbReference>
<evidence type="ECO:0000259" key="3">
    <source>
        <dbReference type="Pfam" id="PF25137"/>
    </source>
</evidence>
<accession>A0A5K7YXP7</accession>
<evidence type="ECO:0000313" key="4">
    <source>
        <dbReference type="EMBL" id="BBO73388.1"/>
    </source>
</evidence>
<dbReference type="Pfam" id="PF25137">
    <property type="entry name" value="ADH_Fe_C"/>
    <property type="match status" value="1"/>
</dbReference>
<keyword evidence="5" id="KW-1185">Reference proteome</keyword>
<dbReference type="EMBL" id="AP021875">
    <property type="protein sequence ID" value="BBO73388.1"/>
    <property type="molecule type" value="Genomic_DNA"/>
</dbReference>
<feature type="domain" description="Fe-containing alcohol dehydrogenase-like C-terminal" evidence="3">
    <location>
        <begin position="190"/>
        <end position="362"/>
    </location>
</feature>
<dbReference type="AlphaFoldDB" id="A0A5K7YXP7"/>
<dbReference type="InterPro" id="IPR056798">
    <property type="entry name" value="ADH_Fe_C"/>
</dbReference>
<feature type="domain" description="Alcohol dehydrogenase iron-type/glycerol dehydrogenase GldA" evidence="2">
    <location>
        <begin position="12"/>
        <end position="177"/>
    </location>
</feature>
<dbReference type="Pfam" id="PF00465">
    <property type="entry name" value="Fe-ADH"/>
    <property type="match status" value="1"/>
</dbReference>
<dbReference type="InterPro" id="IPR001670">
    <property type="entry name" value="ADH_Fe/GldA"/>
</dbReference>
<keyword evidence="1" id="KW-0560">Oxidoreductase</keyword>
<dbReference type="Gene3D" id="1.20.1090.10">
    <property type="entry name" value="Dehydroquinate synthase-like - alpha domain"/>
    <property type="match status" value="1"/>
</dbReference>
<dbReference type="PANTHER" id="PTHR11496:SF83">
    <property type="entry name" value="HYDROXYACID-OXOACID TRANSHYDROGENASE, MITOCHONDRIAL"/>
    <property type="match status" value="1"/>
</dbReference>
<sequence>MILPEAFYFKCPLKINCGSHALDHLPVELAAVGARAPLILANGNHIGKKRLKTVVNAFRTSGLTLGIYDGLADRVEPELLSVLANVYRDGGCDSLIVVGSGPVVDMSKCLNATIAGGDLATFDDNGGGDADNSAALAPLMLVAMPDGNGDEATGYVSDGQRRLKASALTPAAAFIDPAMMKRTDDRELAEGALIAMAQAVEAFLDESGSPMGRAYAHTAIGLIVQYLPMALRKNNRDRSVCAVVNGQVAAGCAFSGASANICHSLGARLANPPDLTLGFTLAALLPHLVGYVGTKSPDRGGELLYPLAGEETYAITATELKVSRVMALLWEFFEAVGVELDCTIPSSLVDAGLDTEQIETLLSQLADEPLAKCAAHIIDSARSKPFR</sequence>
<evidence type="ECO:0000256" key="1">
    <source>
        <dbReference type="ARBA" id="ARBA00023002"/>
    </source>
</evidence>
<proteinExistence type="predicted"/>
<name>A0A5K7YXP7_9BACT</name>
<dbReference type="OrthoDB" id="5416431at2"/>
<organism evidence="4 5">
    <name type="scientific">Desulfosarcina widdelii</name>
    <dbReference type="NCBI Taxonomy" id="947919"/>
    <lineage>
        <taxon>Bacteria</taxon>
        <taxon>Pseudomonadati</taxon>
        <taxon>Thermodesulfobacteriota</taxon>
        <taxon>Desulfobacteria</taxon>
        <taxon>Desulfobacterales</taxon>
        <taxon>Desulfosarcinaceae</taxon>
        <taxon>Desulfosarcina</taxon>
    </lineage>
</organism>